<proteinExistence type="predicted"/>
<dbReference type="GeneID" id="106810343"/>
<dbReference type="RefSeq" id="XP_014669143.1">
    <property type="nucleotide sequence ID" value="XM_014813657.1"/>
</dbReference>
<accession>A0ABM1EAC1</accession>
<reference evidence="4 5" key="1">
    <citation type="submission" date="2025-05" db="UniProtKB">
        <authorList>
            <consortium name="RefSeq"/>
        </authorList>
    </citation>
    <scope>IDENTIFICATION</scope>
</reference>
<protein>
    <submittedName>
        <fullName evidence="4 5">Uncharacterized protein LOC106810343</fullName>
    </submittedName>
</protein>
<keyword evidence="2" id="KW-0732">Signal</keyword>
<gene>
    <name evidence="4 5" type="primary">LOC106810343</name>
</gene>
<keyword evidence="1" id="KW-0812">Transmembrane</keyword>
<organism evidence="3 4">
    <name type="scientific">Priapulus caudatus</name>
    <name type="common">Priapulid worm</name>
    <dbReference type="NCBI Taxonomy" id="37621"/>
    <lineage>
        <taxon>Eukaryota</taxon>
        <taxon>Metazoa</taxon>
        <taxon>Ecdysozoa</taxon>
        <taxon>Scalidophora</taxon>
        <taxon>Priapulida</taxon>
        <taxon>Priapulimorpha</taxon>
        <taxon>Priapulimorphida</taxon>
        <taxon>Priapulidae</taxon>
        <taxon>Priapulus</taxon>
    </lineage>
</organism>
<evidence type="ECO:0000256" key="1">
    <source>
        <dbReference type="SAM" id="Phobius"/>
    </source>
</evidence>
<feature type="chain" id="PRO_5045022210" evidence="2">
    <location>
        <begin position="22"/>
        <end position="189"/>
    </location>
</feature>
<name>A0ABM1EAC1_PRICU</name>
<keyword evidence="1" id="KW-1133">Transmembrane helix</keyword>
<feature type="transmembrane region" description="Helical" evidence="1">
    <location>
        <begin position="161"/>
        <end position="183"/>
    </location>
</feature>
<feature type="transmembrane region" description="Helical" evidence="1">
    <location>
        <begin position="121"/>
        <end position="141"/>
    </location>
</feature>
<evidence type="ECO:0000256" key="2">
    <source>
        <dbReference type="SAM" id="SignalP"/>
    </source>
</evidence>
<feature type="signal peptide" evidence="2">
    <location>
        <begin position="1"/>
        <end position="21"/>
    </location>
</feature>
<dbReference type="Proteomes" id="UP000695022">
    <property type="component" value="Unplaced"/>
</dbReference>
<evidence type="ECO:0000313" key="3">
    <source>
        <dbReference type="Proteomes" id="UP000695022"/>
    </source>
</evidence>
<dbReference type="PANTHER" id="PTHR21284">
    <property type="entry name" value="EG:80H7.2 PROTEIN"/>
    <property type="match status" value="1"/>
</dbReference>
<dbReference type="PANTHER" id="PTHR21284:SF12">
    <property type="entry name" value="EG:80H7.2 PROTEIN"/>
    <property type="match status" value="1"/>
</dbReference>
<dbReference type="Gene3D" id="1.20.140.150">
    <property type="match status" value="1"/>
</dbReference>
<keyword evidence="3" id="KW-1185">Reference proteome</keyword>
<evidence type="ECO:0000313" key="4">
    <source>
        <dbReference type="RefSeq" id="XP_014669142.1"/>
    </source>
</evidence>
<sequence length="189" mass="20958">MGYRMCTGLVSLCLFLATASAVVAFFVDFWGEFVFANVVHGGTFGLWRVCPVRLTHKTCDWIHKDLPNLDRLNGIPNWFLACEIMFTISTGSLVFCLILLPFYGCLCSKGGGCFNFMGRMIYSTLVLAALVMGVGLLVFGLEVHLGDREVILGKTVHGLEWAFWLMVGSWAMTAISVSVMFLAHRRALD</sequence>
<evidence type="ECO:0000313" key="5">
    <source>
        <dbReference type="RefSeq" id="XP_014669143.1"/>
    </source>
</evidence>
<dbReference type="RefSeq" id="XP_014669142.1">
    <property type="nucleotide sequence ID" value="XM_014813656.1"/>
</dbReference>
<feature type="transmembrane region" description="Helical" evidence="1">
    <location>
        <begin position="78"/>
        <end position="100"/>
    </location>
</feature>
<keyword evidence="1" id="KW-0472">Membrane</keyword>